<keyword evidence="3" id="KW-1185">Reference proteome</keyword>
<evidence type="ECO:0000313" key="2">
    <source>
        <dbReference type="EMBL" id="SHO45661.1"/>
    </source>
</evidence>
<accession>A0A2H1EGQ6</accession>
<dbReference type="AlphaFoldDB" id="A0A2H1EGQ6"/>
<evidence type="ECO:0000256" key="1">
    <source>
        <dbReference type="SAM" id="MobiDB-lite"/>
    </source>
</evidence>
<name>A0A2H1EGQ6_9ARCH</name>
<evidence type="ECO:0000313" key="3">
    <source>
        <dbReference type="Proteomes" id="UP000232412"/>
    </source>
</evidence>
<sequence>MISLKSSSKLLLSAVSALVLSLILGSLAPAMAQTTPQQNLEKRNYYYLDDQHLTALYGNDKVCGDHLCAPGEWAKLQENLNKAQIHPSNNTKITIPPTTPITPTTNKTSTTTTVPANQTVTTPPPVTNPPPATNSTSTTSAVSPSVCMAVKTALGNSTSSDIVAKIMNDLGCK</sequence>
<feature type="compositionally biased region" description="Pro residues" evidence="1">
    <location>
        <begin position="122"/>
        <end position="132"/>
    </location>
</feature>
<organism evidence="2 3">
    <name type="scientific">Nitrosotalea sinensis</name>
    <dbReference type="NCBI Taxonomy" id="1499975"/>
    <lineage>
        <taxon>Archaea</taxon>
        <taxon>Nitrososphaerota</taxon>
        <taxon>Nitrososphaeria</taxon>
        <taxon>Nitrosotaleales</taxon>
        <taxon>Nitrosotaleaceae</taxon>
        <taxon>Nitrosotalea</taxon>
    </lineage>
</organism>
<gene>
    <name evidence="2" type="ORF">NSIN_20733</name>
</gene>
<feature type="compositionally biased region" description="Low complexity" evidence="1">
    <location>
        <begin position="133"/>
        <end position="142"/>
    </location>
</feature>
<dbReference type="EMBL" id="FRFC01000003">
    <property type="protein sequence ID" value="SHO45661.1"/>
    <property type="molecule type" value="Genomic_DNA"/>
</dbReference>
<proteinExistence type="predicted"/>
<feature type="region of interest" description="Disordered" evidence="1">
    <location>
        <begin position="87"/>
        <end position="142"/>
    </location>
</feature>
<reference evidence="3" key="1">
    <citation type="submission" date="2016-12" db="EMBL/GenBank/DDBJ databases">
        <authorList>
            <person name="Herbold C."/>
        </authorList>
    </citation>
    <scope>NUCLEOTIDE SEQUENCE [LARGE SCALE GENOMIC DNA]</scope>
</reference>
<protein>
    <submittedName>
        <fullName evidence="2">Uncharacterized protein</fullName>
    </submittedName>
</protein>
<feature type="compositionally biased region" description="Low complexity" evidence="1">
    <location>
        <begin position="87"/>
        <end position="121"/>
    </location>
</feature>
<dbReference type="Proteomes" id="UP000232412">
    <property type="component" value="Unassembled WGS sequence"/>
</dbReference>